<evidence type="ECO:0000256" key="1">
    <source>
        <dbReference type="SAM" id="SignalP"/>
    </source>
</evidence>
<comment type="caution">
    <text evidence="2">The sequence shown here is derived from an EMBL/GenBank/DDBJ whole genome shotgun (WGS) entry which is preliminary data.</text>
</comment>
<sequence length="61" mass="6733">MAVQILTTIVILLFVNSAVSLIDFSNIGNSGFTIKGKFSVLKIYRVSKSTVHTEIKFSNKL</sequence>
<feature type="chain" id="PRO_5040405258" evidence="1">
    <location>
        <begin position="21"/>
        <end position="61"/>
    </location>
</feature>
<feature type="signal peptide" evidence="1">
    <location>
        <begin position="1"/>
        <end position="20"/>
    </location>
</feature>
<dbReference type="EMBL" id="JAIZAY010000002">
    <property type="protein sequence ID" value="KAJ8047781.1"/>
    <property type="molecule type" value="Genomic_DNA"/>
</dbReference>
<dbReference type="Proteomes" id="UP001152320">
    <property type="component" value="Chromosome 2"/>
</dbReference>
<reference evidence="2" key="1">
    <citation type="submission" date="2021-10" db="EMBL/GenBank/DDBJ databases">
        <title>Tropical sea cucumber genome reveals ecological adaptation and Cuvierian tubules defense mechanism.</title>
        <authorList>
            <person name="Chen T."/>
        </authorList>
    </citation>
    <scope>NUCLEOTIDE SEQUENCE</scope>
    <source>
        <strain evidence="2">Nanhai2018</strain>
        <tissue evidence="2">Muscle</tissue>
    </source>
</reference>
<name>A0A9Q1CMS4_HOLLE</name>
<protein>
    <submittedName>
        <fullName evidence="2">Uncharacterized protein</fullName>
    </submittedName>
</protein>
<accession>A0A9Q1CMS4</accession>
<dbReference type="AlphaFoldDB" id="A0A9Q1CMS4"/>
<keyword evidence="1" id="KW-0732">Signal</keyword>
<organism evidence="2 3">
    <name type="scientific">Holothuria leucospilota</name>
    <name type="common">Black long sea cucumber</name>
    <name type="synonym">Mertensiothuria leucospilota</name>
    <dbReference type="NCBI Taxonomy" id="206669"/>
    <lineage>
        <taxon>Eukaryota</taxon>
        <taxon>Metazoa</taxon>
        <taxon>Echinodermata</taxon>
        <taxon>Eleutherozoa</taxon>
        <taxon>Echinozoa</taxon>
        <taxon>Holothuroidea</taxon>
        <taxon>Aspidochirotacea</taxon>
        <taxon>Aspidochirotida</taxon>
        <taxon>Holothuriidae</taxon>
        <taxon>Holothuria</taxon>
    </lineage>
</organism>
<keyword evidence="3" id="KW-1185">Reference proteome</keyword>
<proteinExistence type="predicted"/>
<evidence type="ECO:0000313" key="3">
    <source>
        <dbReference type="Proteomes" id="UP001152320"/>
    </source>
</evidence>
<gene>
    <name evidence="2" type="ORF">HOLleu_06871</name>
</gene>
<evidence type="ECO:0000313" key="2">
    <source>
        <dbReference type="EMBL" id="KAJ8047781.1"/>
    </source>
</evidence>